<comment type="caution">
    <text evidence="1">The sequence shown here is derived from an EMBL/GenBank/DDBJ whole genome shotgun (WGS) entry which is preliminary data.</text>
</comment>
<evidence type="ECO:0000313" key="1">
    <source>
        <dbReference type="EMBL" id="KAK8144174.1"/>
    </source>
</evidence>
<dbReference type="SUPFAM" id="SSF56059">
    <property type="entry name" value="Glutathione synthetase ATP-binding domain-like"/>
    <property type="match status" value="1"/>
</dbReference>
<proteinExistence type="predicted"/>
<evidence type="ECO:0008006" key="3">
    <source>
        <dbReference type="Google" id="ProtNLM"/>
    </source>
</evidence>
<dbReference type="EMBL" id="JAAHCF010000419">
    <property type="protein sequence ID" value="KAK8144174.1"/>
    <property type="molecule type" value="Genomic_DNA"/>
</dbReference>
<keyword evidence="2" id="KW-1185">Reference proteome</keyword>
<dbReference type="AlphaFoldDB" id="A0AAW0RPM2"/>
<sequence length="503" mass="55982">MATPVVEQMKQVRLGLGPAVHESPTKDTAELAVFAHEYEAHQQILLAKCPPTIWPHGSYRVSCPMPILISESHCRQLKDLHGALTAAINDIVSRWWKDKAANFPARMPLQEEEEQLLQWLDEQEELGNLPKFSTRQGSWRPDFLVEQVHHDDGFKTENFRLSEINARFCFNGFMHILYGNLALQGMNLDKCGFSIPAHGAEFFDSLLDMFCHDQPLHLLKGEENGIDIGMFIHAVHDRLGTEPRLIAPTDLRLVTDENTGRTRLCCLATRGASSDDGDTFHTAEGEMVEEIHQVGLELHQHELAALGGEMRRQLSLRCFNDMRTVLLVHDKRMLGIIGQELHTLVARGVLTPAQAAILDRGMAQTILPGSPELLQLAAATDRDDSTKDGYLLKPVRGGKGAGIVFGEDMTAEAWRSALRALGSTALADGGSMVVQRRVKQQLYDVVLKRKNDTGMGEMRRNHLVGTYHVVNGRYLGIGIWRSSAERICAISTGGSWMCSVIRS</sequence>
<protein>
    <recommendedName>
        <fullName evidence="3">Taurine catabolism dioxygenase TauD</fullName>
    </recommendedName>
</protein>
<accession>A0AAW0RPM2</accession>
<gene>
    <name evidence="1" type="ORF">G3M48_006199</name>
</gene>
<organism evidence="1 2">
    <name type="scientific">Beauveria asiatica</name>
    <dbReference type="NCBI Taxonomy" id="1069075"/>
    <lineage>
        <taxon>Eukaryota</taxon>
        <taxon>Fungi</taxon>
        <taxon>Dikarya</taxon>
        <taxon>Ascomycota</taxon>
        <taxon>Pezizomycotina</taxon>
        <taxon>Sordariomycetes</taxon>
        <taxon>Hypocreomycetidae</taxon>
        <taxon>Hypocreales</taxon>
        <taxon>Cordycipitaceae</taxon>
        <taxon>Beauveria</taxon>
    </lineage>
</organism>
<dbReference type="Proteomes" id="UP001397290">
    <property type="component" value="Unassembled WGS sequence"/>
</dbReference>
<evidence type="ECO:0000313" key="2">
    <source>
        <dbReference type="Proteomes" id="UP001397290"/>
    </source>
</evidence>
<name>A0AAW0RPM2_9HYPO</name>
<reference evidence="1 2" key="1">
    <citation type="submission" date="2020-02" db="EMBL/GenBank/DDBJ databases">
        <title>Comparative genomics of the hypocrealean fungal genus Beauvera.</title>
        <authorList>
            <person name="Showalter D.N."/>
            <person name="Bushley K.E."/>
            <person name="Rehner S.A."/>
        </authorList>
    </citation>
    <scope>NUCLEOTIDE SEQUENCE [LARGE SCALE GENOMIC DNA]</scope>
    <source>
        <strain evidence="1 2">ARSEF4384</strain>
    </source>
</reference>